<keyword evidence="3" id="KW-1185">Reference proteome</keyword>
<reference evidence="2 3" key="1">
    <citation type="submission" date="2014-02" db="EMBL/GenBank/DDBJ databases">
        <title>Transposable element dynamics among asymbiotic and ectomycorrhizal Amanita fungi.</title>
        <authorList>
            <consortium name="DOE Joint Genome Institute"/>
            <person name="Hess J."/>
            <person name="Skrede I."/>
            <person name="Wolfe B."/>
            <person name="LaButti K."/>
            <person name="Ohm R.A."/>
            <person name="Grigoriev I.V."/>
            <person name="Pringle A."/>
        </authorList>
    </citation>
    <scope>NUCLEOTIDE SEQUENCE [LARGE SCALE GENOMIC DNA]</scope>
    <source>
        <strain evidence="2 3">SKay4041</strain>
    </source>
</reference>
<evidence type="ECO:0000256" key="1">
    <source>
        <dbReference type="SAM" id="Phobius"/>
    </source>
</evidence>
<accession>A0A2A9NCC0</accession>
<feature type="transmembrane region" description="Helical" evidence="1">
    <location>
        <begin position="7"/>
        <end position="29"/>
    </location>
</feature>
<name>A0A2A9NCC0_9AGAR</name>
<proteinExistence type="predicted"/>
<keyword evidence="1" id="KW-1133">Transmembrane helix</keyword>
<dbReference type="EMBL" id="KZ302144">
    <property type="protein sequence ID" value="PFH46974.1"/>
    <property type="molecule type" value="Genomic_DNA"/>
</dbReference>
<keyword evidence="1" id="KW-0472">Membrane</keyword>
<evidence type="ECO:0000313" key="2">
    <source>
        <dbReference type="EMBL" id="PFH46974.1"/>
    </source>
</evidence>
<keyword evidence="1" id="KW-0812">Transmembrane</keyword>
<protein>
    <submittedName>
        <fullName evidence="2">Uncharacterized protein</fullName>
    </submittedName>
</protein>
<sequence>MYNLKRLEVYIPWCCWELVIILLLGVWFLRKTFLLRQTFGDICKIPASEVTGSLRGMLLFSDPKVKDHDLRVYGEKNRYIGVYDEVTSDNLRTVFLRFLLGP</sequence>
<dbReference type="Proteomes" id="UP000242287">
    <property type="component" value="Unassembled WGS sequence"/>
</dbReference>
<dbReference type="AlphaFoldDB" id="A0A2A9NCC0"/>
<organism evidence="2 3">
    <name type="scientific">Amanita thiersii Skay4041</name>
    <dbReference type="NCBI Taxonomy" id="703135"/>
    <lineage>
        <taxon>Eukaryota</taxon>
        <taxon>Fungi</taxon>
        <taxon>Dikarya</taxon>
        <taxon>Basidiomycota</taxon>
        <taxon>Agaricomycotina</taxon>
        <taxon>Agaricomycetes</taxon>
        <taxon>Agaricomycetidae</taxon>
        <taxon>Agaricales</taxon>
        <taxon>Pluteineae</taxon>
        <taxon>Amanitaceae</taxon>
        <taxon>Amanita</taxon>
    </lineage>
</organism>
<gene>
    <name evidence="2" type="ORF">AMATHDRAFT_68638</name>
</gene>
<evidence type="ECO:0000313" key="3">
    <source>
        <dbReference type="Proteomes" id="UP000242287"/>
    </source>
</evidence>